<dbReference type="InterPro" id="IPR003783">
    <property type="entry name" value="Regulatory_RecX"/>
</dbReference>
<dbReference type="PANTHER" id="PTHR33602">
    <property type="entry name" value="REGULATORY PROTEIN RECX FAMILY PROTEIN"/>
    <property type="match status" value="1"/>
</dbReference>
<accession>A0ABS2MRY3</accession>
<dbReference type="EMBL" id="JAFBDT010000013">
    <property type="protein sequence ID" value="MBM7562196.1"/>
    <property type="molecule type" value="Genomic_DNA"/>
</dbReference>
<dbReference type="InterPro" id="IPR053926">
    <property type="entry name" value="RecX_HTH_1st"/>
</dbReference>
<evidence type="ECO:0000256" key="5">
    <source>
        <dbReference type="HAMAP-Rule" id="MF_01114"/>
    </source>
</evidence>
<feature type="domain" description="RecX second three-helical" evidence="6">
    <location>
        <begin position="55"/>
        <end position="93"/>
    </location>
</feature>
<dbReference type="PANTHER" id="PTHR33602:SF1">
    <property type="entry name" value="REGULATORY PROTEIN RECX FAMILY PROTEIN"/>
    <property type="match status" value="1"/>
</dbReference>
<evidence type="ECO:0000256" key="4">
    <source>
        <dbReference type="ARBA" id="ARBA00022490"/>
    </source>
</evidence>
<dbReference type="InterPro" id="IPR036388">
    <property type="entry name" value="WH-like_DNA-bd_sf"/>
</dbReference>
<protein>
    <recommendedName>
        <fullName evidence="3 5">Regulatory protein RecX</fullName>
    </recommendedName>
</protein>
<evidence type="ECO:0000259" key="7">
    <source>
        <dbReference type="Pfam" id="PF21982"/>
    </source>
</evidence>
<evidence type="ECO:0000256" key="1">
    <source>
        <dbReference type="ARBA" id="ARBA00004496"/>
    </source>
</evidence>
<dbReference type="Gene3D" id="1.10.10.10">
    <property type="entry name" value="Winged helix-like DNA-binding domain superfamily/Winged helix DNA-binding domain"/>
    <property type="match status" value="3"/>
</dbReference>
<comment type="caution">
    <text evidence="8">The sequence shown here is derived from an EMBL/GenBank/DDBJ whole genome shotgun (WGS) entry which is preliminary data.</text>
</comment>
<dbReference type="Pfam" id="PF21982">
    <property type="entry name" value="RecX_HTH1"/>
    <property type="match status" value="1"/>
</dbReference>
<evidence type="ECO:0000256" key="3">
    <source>
        <dbReference type="ARBA" id="ARBA00018111"/>
    </source>
</evidence>
<sequence length="169" mass="19813">MSQKEYEKWLNYALYLLTLKMRTEAEVKRKLNEKQVEVETQRLVLAFLNDNGLLDDVAFARLYIEANANRYGAYRLRAYLNRKGVSERDQEAAFESADIEASPEARARHVLSRKVESLNIDWNQVSNDYAYRNKVYGKLARFLAGRGFSSDIVKTVVRERLSHEFFDEF</sequence>
<feature type="domain" description="RecX first three-helical" evidence="7">
    <location>
        <begin position="11"/>
        <end position="48"/>
    </location>
</feature>
<dbReference type="Proteomes" id="UP000767854">
    <property type="component" value="Unassembled WGS sequence"/>
</dbReference>
<keyword evidence="9" id="KW-1185">Reference proteome</keyword>
<proteinExistence type="inferred from homology"/>
<comment type="similarity">
    <text evidence="2 5">Belongs to the RecX family.</text>
</comment>
<evidence type="ECO:0000259" key="6">
    <source>
        <dbReference type="Pfam" id="PF02631"/>
    </source>
</evidence>
<dbReference type="RefSeq" id="WP_204664372.1">
    <property type="nucleotide sequence ID" value="NZ_JAFBDT010000013.1"/>
</dbReference>
<keyword evidence="4 5" id="KW-0963">Cytoplasm</keyword>
<evidence type="ECO:0000313" key="8">
    <source>
        <dbReference type="EMBL" id="MBM7562196.1"/>
    </source>
</evidence>
<evidence type="ECO:0000313" key="9">
    <source>
        <dbReference type="Proteomes" id="UP000767854"/>
    </source>
</evidence>
<name>A0ABS2MRY3_9FIRM</name>
<gene>
    <name evidence="5" type="primary">recX</name>
    <name evidence="8" type="ORF">JOC49_001739</name>
</gene>
<dbReference type="HAMAP" id="MF_01114">
    <property type="entry name" value="RecX"/>
    <property type="match status" value="1"/>
</dbReference>
<comment type="function">
    <text evidence="5">Modulates RecA activity.</text>
</comment>
<dbReference type="InterPro" id="IPR053924">
    <property type="entry name" value="RecX_HTH_2nd"/>
</dbReference>
<reference evidence="8 9" key="1">
    <citation type="submission" date="2021-01" db="EMBL/GenBank/DDBJ databases">
        <title>Genomic Encyclopedia of Type Strains, Phase IV (KMG-IV): sequencing the most valuable type-strain genomes for metagenomic binning, comparative biology and taxonomic classification.</title>
        <authorList>
            <person name="Goeker M."/>
        </authorList>
    </citation>
    <scope>NUCLEOTIDE SEQUENCE [LARGE SCALE GENOMIC DNA]</scope>
    <source>
        <strain evidence="8 9">DSM 24436</strain>
    </source>
</reference>
<organism evidence="8 9">
    <name type="scientific">Fusibacter tunisiensis</name>
    <dbReference type="NCBI Taxonomy" id="1008308"/>
    <lineage>
        <taxon>Bacteria</taxon>
        <taxon>Bacillati</taxon>
        <taxon>Bacillota</taxon>
        <taxon>Clostridia</taxon>
        <taxon>Eubacteriales</taxon>
        <taxon>Eubacteriales Family XII. Incertae Sedis</taxon>
        <taxon>Fusibacter</taxon>
    </lineage>
</organism>
<dbReference type="Pfam" id="PF02631">
    <property type="entry name" value="RecX_HTH2"/>
    <property type="match status" value="1"/>
</dbReference>
<evidence type="ECO:0000256" key="2">
    <source>
        <dbReference type="ARBA" id="ARBA00009695"/>
    </source>
</evidence>
<comment type="subcellular location">
    <subcellularLocation>
        <location evidence="1 5">Cytoplasm</location>
    </subcellularLocation>
</comment>